<dbReference type="KEGG" id="ssua:FPZ54_07635"/>
<dbReference type="Gene3D" id="3.40.50.300">
    <property type="entry name" value="P-loop containing nucleotide triphosphate hydrolases"/>
    <property type="match status" value="1"/>
</dbReference>
<gene>
    <name evidence="1" type="ORF">FPZ54_07635</name>
</gene>
<evidence type="ECO:0000313" key="2">
    <source>
        <dbReference type="Proteomes" id="UP000318055"/>
    </source>
</evidence>
<dbReference type="EMBL" id="CP042239">
    <property type="protein sequence ID" value="QDX25907.1"/>
    <property type="molecule type" value="Genomic_DNA"/>
</dbReference>
<sequence length="305" mass="32205">MSIFRYRVAGWTVQSPRALPYLEADTDAAEADAAHPPIAIEFAEVEKLPDPATLVGPFAIHGPTLVDLQPPGKLRLRIGDGCRITVEGATSCSSAELHTLLFGPAFTVLAQQRDRPPLHASAVSLDGVTIAMAGHSGAGKSTLAGALMRRGGHLLSDDQLVIDPATGQAWPSYPSTKLWAASATQLDAPTDSAARVKPGFDKFHVDVTGRFVTEPRPLDALLILAPTPDLAAPEAQRLSVGEATAALARLSHYAEIATATGRAGTVLRHAASIAMRIPVYRVARSHDFAQLDQLADLALDLAARQ</sequence>
<dbReference type="AlphaFoldDB" id="A0A518REK9"/>
<dbReference type="RefSeq" id="WP_145846175.1">
    <property type="nucleotide sequence ID" value="NZ_CP042239.1"/>
</dbReference>
<evidence type="ECO:0008006" key="3">
    <source>
        <dbReference type="Google" id="ProtNLM"/>
    </source>
</evidence>
<name>A0A518REK9_9SPHN</name>
<keyword evidence="2" id="KW-1185">Reference proteome</keyword>
<organism evidence="1 2">
    <name type="scientific">Sphingomonas suaedae</name>
    <dbReference type="NCBI Taxonomy" id="2599297"/>
    <lineage>
        <taxon>Bacteria</taxon>
        <taxon>Pseudomonadati</taxon>
        <taxon>Pseudomonadota</taxon>
        <taxon>Alphaproteobacteria</taxon>
        <taxon>Sphingomonadales</taxon>
        <taxon>Sphingomonadaceae</taxon>
        <taxon>Sphingomonas</taxon>
    </lineage>
</organism>
<dbReference type="InterPro" id="IPR027417">
    <property type="entry name" value="P-loop_NTPase"/>
</dbReference>
<dbReference type="OrthoDB" id="3213869at2"/>
<evidence type="ECO:0000313" key="1">
    <source>
        <dbReference type="EMBL" id="QDX25907.1"/>
    </source>
</evidence>
<proteinExistence type="predicted"/>
<reference evidence="1 2" key="1">
    <citation type="submission" date="2019-07" db="EMBL/GenBank/DDBJ databases">
        <title>Sphingomonas alkalisoli sp. nov., isolated from rhizosphere soil of Suaedae salsa.</title>
        <authorList>
            <person name="Zhang H."/>
            <person name="Xu L."/>
            <person name="Zhang J.-X."/>
            <person name="Sun J.-Q."/>
        </authorList>
    </citation>
    <scope>NUCLEOTIDE SEQUENCE [LARGE SCALE GENOMIC DNA]</scope>
    <source>
        <strain evidence="1 2">XS-10</strain>
    </source>
</reference>
<protein>
    <recommendedName>
        <fullName evidence="3">Serine kinase</fullName>
    </recommendedName>
</protein>
<dbReference type="SUPFAM" id="SSF53795">
    <property type="entry name" value="PEP carboxykinase-like"/>
    <property type="match status" value="1"/>
</dbReference>
<accession>A0A518REK9</accession>
<dbReference type="Proteomes" id="UP000318055">
    <property type="component" value="Chromosome"/>
</dbReference>